<dbReference type="AlphaFoldDB" id="A0A244CLX3"/>
<evidence type="ECO:0000313" key="2">
    <source>
        <dbReference type="EMBL" id="OUL56585.1"/>
    </source>
</evidence>
<protein>
    <submittedName>
        <fullName evidence="2">Uncharacterized protein</fullName>
    </submittedName>
</protein>
<feature type="transmembrane region" description="Helical" evidence="1">
    <location>
        <begin position="6"/>
        <end position="24"/>
    </location>
</feature>
<sequence length="112" mass="12956">MNELIAFLILLVLFSVVCIARLRLLAVKMSRYIEHAYPDDWQRFLSTRHDQASQNKWARVAAMEAVRSGQFDQAHDNEFVANKTQIKRAQLGLFISPFLAFLLSAFGYFFLV</sequence>
<dbReference type="Proteomes" id="UP000194841">
    <property type="component" value="Unassembled WGS sequence"/>
</dbReference>
<accession>A0A244CLX3</accession>
<name>A0A244CLX3_PSEDV</name>
<organism evidence="2 3">
    <name type="scientific">Pseudoalteromonas ulvae</name>
    <dbReference type="NCBI Taxonomy" id="107327"/>
    <lineage>
        <taxon>Bacteria</taxon>
        <taxon>Pseudomonadati</taxon>
        <taxon>Pseudomonadota</taxon>
        <taxon>Gammaproteobacteria</taxon>
        <taxon>Alteromonadales</taxon>
        <taxon>Pseudoalteromonadaceae</taxon>
        <taxon>Pseudoalteromonas</taxon>
    </lineage>
</organism>
<dbReference type="OrthoDB" id="6402474at2"/>
<gene>
    <name evidence="2" type="ORF">B1199_18175</name>
</gene>
<keyword evidence="1" id="KW-0472">Membrane</keyword>
<comment type="caution">
    <text evidence="2">The sequence shown here is derived from an EMBL/GenBank/DDBJ whole genome shotgun (WGS) entry which is preliminary data.</text>
</comment>
<keyword evidence="1" id="KW-1133">Transmembrane helix</keyword>
<dbReference type="EMBL" id="MWPV01000006">
    <property type="protein sequence ID" value="OUL56585.1"/>
    <property type="molecule type" value="Genomic_DNA"/>
</dbReference>
<evidence type="ECO:0000313" key="3">
    <source>
        <dbReference type="Proteomes" id="UP000194841"/>
    </source>
</evidence>
<keyword evidence="1" id="KW-0812">Transmembrane</keyword>
<evidence type="ECO:0000256" key="1">
    <source>
        <dbReference type="SAM" id="Phobius"/>
    </source>
</evidence>
<reference evidence="2 3" key="1">
    <citation type="submission" date="2017-02" db="EMBL/GenBank/DDBJ databases">
        <title>Pseudoalteromonas ulvae TC14 Genome.</title>
        <authorList>
            <person name="Molmeret M."/>
        </authorList>
    </citation>
    <scope>NUCLEOTIDE SEQUENCE [LARGE SCALE GENOMIC DNA]</scope>
    <source>
        <strain evidence="2">TC14</strain>
    </source>
</reference>
<keyword evidence="3" id="KW-1185">Reference proteome</keyword>
<feature type="transmembrane region" description="Helical" evidence="1">
    <location>
        <begin position="91"/>
        <end position="111"/>
    </location>
</feature>
<proteinExistence type="predicted"/>
<dbReference type="RefSeq" id="WP_086745550.1">
    <property type="nucleotide sequence ID" value="NZ_MWPV01000006.1"/>
</dbReference>